<dbReference type="Proteomes" id="UP001163321">
    <property type="component" value="Chromosome 2"/>
</dbReference>
<keyword evidence="2" id="KW-1185">Reference proteome</keyword>
<accession>A0ACC0WDM3</accession>
<name>A0ACC0WDM3_9STRA</name>
<organism evidence="1 2">
    <name type="scientific">Peronosclerospora sorghi</name>
    <dbReference type="NCBI Taxonomy" id="230839"/>
    <lineage>
        <taxon>Eukaryota</taxon>
        <taxon>Sar</taxon>
        <taxon>Stramenopiles</taxon>
        <taxon>Oomycota</taxon>
        <taxon>Peronosporomycetes</taxon>
        <taxon>Peronosporales</taxon>
        <taxon>Peronosporaceae</taxon>
        <taxon>Peronosclerospora</taxon>
    </lineage>
</organism>
<gene>
    <name evidence="1" type="ORF">PsorP6_016959</name>
</gene>
<comment type="caution">
    <text evidence="1">The sequence shown here is derived from an EMBL/GenBank/DDBJ whole genome shotgun (WGS) entry which is preliminary data.</text>
</comment>
<protein>
    <submittedName>
        <fullName evidence="1">Uncharacterized protein</fullName>
    </submittedName>
</protein>
<reference evidence="1 2" key="1">
    <citation type="journal article" date="2022" name="bioRxiv">
        <title>The genome of the oomycete Peronosclerospora sorghi, a cosmopolitan pathogen of maize and sorghum, is inflated with dispersed pseudogenes.</title>
        <authorList>
            <person name="Fletcher K."/>
            <person name="Martin F."/>
            <person name="Isakeit T."/>
            <person name="Cavanaugh K."/>
            <person name="Magill C."/>
            <person name="Michelmore R."/>
        </authorList>
    </citation>
    <scope>NUCLEOTIDE SEQUENCE [LARGE SCALE GENOMIC DNA]</scope>
    <source>
        <strain evidence="1">P6</strain>
    </source>
</reference>
<proteinExistence type="predicted"/>
<dbReference type="EMBL" id="CM047581">
    <property type="protein sequence ID" value="KAI9916141.1"/>
    <property type="molecule type" value="Genomic_DNA"/>
</dbReference>
<evidence type="ECO:0000313" key="2">
    <source>
        <dbReference type="Proteomes" id="UP001163321"/>
    </source>
</evidence>
<evidence type="ECO:0000313" key="1">
    <source>
        <dbReference type="EMBL" id="KAI9916141.1"/>
    </source>
</evidence>
<sequence length="182" mass="20571">MLPADERVMLIQTSYLQTIGDLETIILDEYARLFPHFPALSQDVRIQKRMARALVMDHRTKLREDASHSFVDLAKNVQAGNVFHNMEQIYLVPNPEKKQTSTLTALASRYVQTEPHDVSNAMDEKSIDGKNDLEKVHRVLKKATVQKTSDGKLAAVKKGGHKELEQGMKDDATVIDTKETDE</sequence>